<proteinExistence type="inferred from homology"/>
<dbReference type="PANTHER" id="PTHR43178:SF5">
    <property type="entry name" value="LIPOAMIDE ACYLTRANSFERASE COMPONENT OF BRANCHED-CHAIN ALPHA-KETO ACID DEHYDROGENASE COMPLEX, MITOCHONDRIAL"/>
    <property type="match status" value="1"/>
</dbReference>
<dbReference type="InterPro" id="IPR011053">
    <property type="entry name" value="Single_hybrid_motif"/>
</dbReference>
<evidence type="ECO:0000259" key="9">
    <source>
        <dbReference type="PROSITE" id="PS50968"/>
    </source>
</evidence>
<dbReference type="GO" id="GO:0016407">
    <property type="term" value="F:acetyltransferase activity"/>
    <property type="evidence" value="ECO:0007669"/>
    <property type="project" value="TreeGrafter"/>
</dbReference>
<evidence type="ECO:0000313" key="11">
    <source>
        <dbReference type="EMBL" id="KKB41146.1"/>
    </source>
</evidence>
<dbReference type="InterPro" id="IPR050743">
    <property type="entry name" value="2-oxoacid_DH_E2_comp"/>
</dbReference>
<dbReference type="InterPro" id="IPR036625">
    <property type="entry name" value="E3-bd_dom_sf"/>
</dbReference>
<dbReference type="Gene3D" id="4.10.320.10">
    <property type="entry name" value="E3-binding domain"/>
    <property type="match status" value="1"/>
</dbReference>
<dbReference type="STRING" id="1221996.QY95_00853"/>
<dbReference type="PROSITE" id="PS50968">
    <property type="entry name" value="BIOTINYL_LIPOYL"/>
    <property type="match status" value="1"/>
</dbReference>
<dbReference type="InterPro" id="IPR023213">
    <property type="entry name" value="CAT-like_dom_sf"/>
</dbReference>
<dbReference type="Gene3D" id="3.30.559.10">
    <property type="entry name" value="Chloramphenicol acetyltransferase-like domain"/>
    <property type="match status" value="1"/>
</dbReference>
<keyword evidence="12" id="KW-1185">Reference proteome</keyword>
<keyword evidence="3 6" id="KW-0808">Transferase</keyword>
<evidence type="ECO:0000256" key="8">
    <source>
        <dbReference type="SAM" id="MobiDB-lite"/>
    </source>
</evidence>
<dbReference type="GO" id="GO:0031405">
    <property type="term" value="F:lipoic acid binding"/>
    <property type="evidence" value="ECO:0007669"/>
    <property type="project" value="TreeGrafter"/>
</dbReference>
<dbReference type="SUPFAM" id="SSF47005">
    <property type="entry name" value="Peripheral subunit-binding domain of 2-oxo acid dehydrogenase complex"/>
    <property type="match status" value="1"/>
</dbReference>
<dbReference type="FunFam" id="3.30.559.10:FF:000007">
    <property type="entry name" value="Dihydrolipoamide acetyltransferase component of pyruvate dehydrogenase complex"/>
    <property type="match status" value="1"/>
</dbReference>
<dbReference type="Pfam" id="PF00198">
    <property type="entry name" value="2-oxoacid_dh"/>
    <property type="match status" value="1"/>
</dbReference>
<reference evidence="11" key="1">
    <citation type="submission" date="2015-02" db="EMBL/GenBank/DDBJ databases">
        <title>Genome Assembly of Bacillaceae bacterium MTCC 8252.</title>
        <authorList>
            <person name="Verma A."/>
            <person name="Khatri I."/>
            <person name="Mual P."/>
            <person name="Subramanian S."/>
            <person name="Krishnamurthi S."/>
        </authorList>
    </citation>
    <scope>NUCLEOTIDE SEQUENCE [LARGE SCALE GENOMIC DNA]</scope>
    <source>
        <strain evidence="11">MTCC 8252</strain>
    </source>
</reference>
<dbReference type="SUPFAM" id="SSF51230">
    <property type="entry name" value="Single hybrid motif"/>
    <property type="match status" value="1"/>
</dbReference>
<dbReference type="Pfam" id="PF00364">
    <property type="entry name" value="Biotin_lipoyl"/>
    <property type="match status" value="1"/>
</dbReference>
<dbReference type="EMBL" id="JWIR02000024">
    <property type="protein sequence ID" value="KKB41146.1"/>
    <property type="molecule type" value="Genomic_DNA"/>
</dbReference>
<gene>
    <name evidence="11" type="ORF">QY95_00853</name>
</gene>
<dbReference type="AlphaFoldDB" id="A0A0F5I6J9"/>
<evidence type="ECO:0000256" key="7">
    <source>
        <dbReference type="SAM" id="Coils"/>
    </source>
</evidence>
<name>A0A0F5I6J9_BACTR</name>
<accession>A0A0F5I6J9</accession>
<dbReference type="InterPro" id="IPR004167">
    <property type="entry name" value="PSBD"/>
</dbReference>
<organism evidence="11 12">
    <name type="scientific">Bacillus thermotolerans</name>
    <name type="common">Quasibacillus thermotolerans</name>
    <dbReference type="NCBI Taxonomy" id="1221996"/>
    <lineage>
        <taxon>Bacteria</taxon>
        <taxon>Bacillati</taxon>
        <taxon>Bacillota</taxon>
        <taxon>Bacilli</taxon>
        <taxon>Bacillales</taxon>
        <taxon>Bacillaceae</taxon>
        <taxon>Bacillus</taxon>
    </lineage>
</organism>
<dbReference type="RefSeq" id="WP_040047544.1">
    <property type="nucleotide sequence ID" value="NZ_JWIR02000024.1"/>
</dbReference>
<feature type="region of interest" description="Disordered" evidence="8">
    <location>
        <begin position="79"/>
        <end position="106"/>
    </location>
</feature>
<dbReference type="Pfam" id="PF02817">
    <property type="entry name" value="E3_binding"/>
    <property type="match status" value="1"/>
</dbReference>
<evidence type="ECO:0000256" key="5">
    <source>
        <dbReference type="ARBA" id="ARBA00023315"/>
    </source>
</evidence>
<dbReference type="CDD" id="cd06849">
    <property type="entry name" value="lipoyl_domain"/>
    <property type="match status" value="1"/>
</dbReference>
<evidence type="ECO:0000256" key="4">
    <source>
        <dbReference type="ARBA" id="ARBA00022823"/>
    </source>
</evidence>
<comment type="caution">
    <text evidence="11">The sequence shown here is derived from an EMBL/GenBank/DDBJ whole genome shotgun (WGS) entry which is preliminary data.</text>
</comment>
<evidence type="ECO:0000256" key="1">
    <source>
        <dbReference type="ARBA" id="ARBA00001938"/>
    </source>
</evidence>
<feature type="coiled-coil region" evidence="7">
    <location>
        <begin position="288"/>
        <end position="315"/>
    </location>
</feature>
<feature type="domain" description="Lipoyl-binding" evidence="9">
    <location>
        <begin position="1"/>
        <end position="76"/>
    </location>
</feature>
<dbReference type="PROSITE" id="PS51826">
    <property type="entry name" value="PSBD"/>
    <property type="match status" value="1"/>
</dbReference>
<dbReference type="GO" id="GO:0005737">
    <property type="term" value="C:cytoplasm"/>
    <property type="evidence" value="ECO:0007669"/>
    <property type="project" value="TreeGrafter"/>
</dbReference>
<dbReference type="InterPro" id="IPR001078">
    <property type="entry name" value="2-oxoacid_DH_actylTfrase"/>
</dbReference>
<evidence type="ECO:0000256" key="6">
    <source>
        <dbReference type="RuleBase" id="RU003423"/>
    </source>
</evidence>
<keyword evidence="7" id="KW-0175">Coiled coil</keyword>
<comment type="cofactor">
    <cofactor evidence="1 6">
        <name>(R)-lipoate</name>
        <dbReference type="ChEBI" id="CHEBI:83088"/>
    </cofactor>
</comment>
<feature type="domain" description="Peripheral subunit-binding (PSBD)" evidence="10">
    <location>
        <begin position="116"/>
        <end position="153"/>
    </location>
</feature>
<sequence>MLEVKLHDIGEGMTEGEILHYLVKPGDEVKTDQPLVEVQTDKMVAELPSPAAGIVKEIIVEAGTTVQVGTTLLYIEAEGSAQAAPEQPKQPEEPSTAPVAEKQESRPFVSSFNRVLATPYTRKIARDHNIDIEQVLPSDPSGRVTEEDVYRFLEQKKAPAIAVAEKPAASTAPAASQPTEAPEEIPFRGLRKQIAKKMTKSLYTIPHVTHFDEVNMTNLMKLREELKVAGQSVSVTAFFVKALVIALKDFPIFNAELDEENEKILLKKNYNIGLAVDTEDGLIVAVVHDADKKSIKELHQDIKRLNEQARAGQLSSKDMKGSTFTISNVGPLGSTGATPIINYPETALVAFHKTKKVPIVNEQDEIVIGHMMNLSMSFDHRVADGGTAVAFTNRFAGLIEQPNTLMLEMI</sequence>
<dbReference type="EC" id="2.3.1.-" evidence="6"/>
<dbReference type="Proteomes" id="UP000031563">
    <property type="component" value="Unassembled WGS sequence"/>
</dbReference>
<evidence type="ECO:0000259" key="10">
    <source>
        <dbReference type="PROSITE" id="PS51826"/>
    </source>
</evidence>
<dbReference type="OrthoDB" id="9805770at2"/>
<dbReference type="Gene3D" id="2.40.50.100">
    <property type="match status" value="1"/>
</dbReference>
<dbReference type="SUPFAM" id="SSF52777">
    <property type="entry name" value="CoA-dependent acyltransferases"/>
    <property type="match status" value="1"/>
</dbReference>
<dbReference type="PANTHER" id="PTHR43178">
    <property type="entry name" value="DIHYDROLIPOAMIDE ACETYLTRANSFERASE COMPONENT OF PYRUVATE DEHYDROGENASE COMPLEX"/>
    <property type="match status" value="1"/>
</dbReference>
<protein>
    <recommendedName>
        <fullName evidence="6">Dihydrolipoamide acetyltransferase component of pyruvate dehydrogenase complex</fullName>
        <ecNumber evidence="6">2.3.1.-</ecNumber>
    </recommendedName>
</protein>
<comment type="similarity">
    <text evidence="2 6">Belongs to the 2-oxoacid dehydrogenase family.</text>
</comment>
<dbReference type="InterPro" id="IPR000089">
    <property type="entry name" value="Biotin_lipoyl"/>
</dbReference>
<evidence type="ECO:0000313" key="12">
    <source>
        <dbReference type="Proteomes" id="UP000031563"/>
    </source>
</evidence>
<evidence type="ECO:0000256" key="3">
    <source>
        <dbReference type="ARBA" id="ARBA00022679"/>
    </source>
</evidence>
<evidence type="ECO:0000256" key="2">
    <source>
        <dbReference type="ARBA" id="ARBA00007317"/>
    </source>
</evidence>
<keyword evidence="5 6" id="KW-0012">Acyltransferase</keyword>
<keyword evidence="4 6" id="KW-0450">Lipoyl</keyword>